<dbReference type="AlphaFoldDB" id="A0A381TL50"/>
<feature type="transmembrane region" description="Helical" evidence="1">
    <location>
        <begin position="28"/>
        <end position="48"/>
    </location>
</feature>
<gene>
    <name evidence="2" type="ORF">METZ01_LOCUS69368</name>
</gene>
<proteinExistence type="predicted"/>
<keyword evidence="1" id="KW-0472">Membrane</keyword>
<feature type="transmembrane region" description="Helical" evidence="1">
    <location>
        <begin position="55"/>
        <end position="78"/>
    </location>
</feature>
<evidence type="ECO:0000256" key="1">
    <source>
        <dbReference type="SAM" id="Phobius"/>
    </source>
</evidence>
<feature type="transmembrane region" description="Helical" evidence="1">
    <location>
        <begin position="107"/>
        <end position="126"/>
    </location>
</feature>
<name>A0A381TL50_9ZZZZ</name>
<dbReference type="EMBL" id="UINC01004739">
    <property type="protein sequence ID" value="SVA16514.1"/>
    <property type="molecule type" value="Genomic_DNA"/>
</dbReference>
<accession>A0A381TL50</accession>
<feature type="transmembrane region" description="Helical" evidence="1">
    <location>
        <begin position="84"/>
        <end position="102"/>
    </location>
</feature>
<keyword evidence="1" id="KW-1133">Transmembrane helix</keyword>
<sequence length="176" mass="17987">MKSLTALSLSIALLGGLATFLALGVVGGFVLIWPVFIGWGAFFALGATPEAMKNVIVCGIFGVIMAWLSAIVIISIPLAAQLGLPLWAGIVVAVAIFILCIAANIPALSAIPGTVFGFASTFGYLLQTPNMLTQEILFGAAFTNPLIIMSISLAVGAIFGSISAKLGAAMTKEEAA</sequence>
<organism evidence="2">
    <name type="scientific">marine metagenome</name>
    <dbReference type="NCBI Taxonomy" id="408172"/>
    <lineage>
        <taxon>unclassified sequences</taxon>
        <taxon>metagenomes</taxon>
        <taxon>ecological metagenomes</taxon>
    </lineage>
</organism>
<keyword evidence="1" id="KW-0812">Transmembrane</keyword>
<evidence type="ECO:0000313" key="2">
    <source>
        <dbReference type="EMBL" id="SVA16514.1"/>
    </source>
</evidence>
<dbReference type="Pfam" id="PF06496">
    <property type="entry name" value="DUF1097"/>
    <property type="match status" value="1"/>
</dbReference>
<protein>
    <recommendedName>
        <fullName evidence="3">DUF1097 domain-containing protein</fullName>
    </recommendedName>
</protein>
<reference evidence="2" key="1">
    <citation type="submission" date="2018-05" db="EMBL/GenBank/DDBJ databases">
        <authorList>
            <person name="Lanie J.A."/>
            <person name="Ng W.-L."/>
            <person name="Kazmierczak K.M."/>
            <person name="Andrzejewski T.M."/>
            <person name="Davidsen T.M."/>
            <person name="Wayne K.J."/>
            <person name="Tettelin H."/>
            <person name="Glass J.I."/>
            <person name="Rusch D."/>
            <person name="Podicherti R."/>
            <person name="Tsui H.-C.T."/>
            <person name="Winkler M.E."/>
        </authorList>
    </citation>
    <scope>NUCLEOTIDE SEQUENCE</scope>
</reference>
<feature type="transmembrane region" description="Helical" evidence="1">
    <location>
        <begin position="146"/>
        <end position="164"/>
    </location>
</feature>
<dbReference type="InterPro" id="IPR009476">
    <property type="entry name" value="DUF1097"/>
</dbReference>
<evidence type="ECO:0008006" key="3">
    <source>
        <dbReference type="Google" id="ProtNLM"/>
    </source>
</evidence>